<comment type="caution">
    <text evidence="2">The sequence shown here is derived from an EMBL/GenBank/DDBJ whole genome shotgun (WGS) entry which is preliminary data.</text>
</comment>
<organism evidence="2 3">
    <name type="scientific">SAR86 cluster bacterium</name>
    <dbReference type="NCBI Taxonomy" id="2030880"/>
    <lineage>
        <taxon>Bacteria</taxon>
        <taxon>Pseudomonadati</taxon>
        <taxon>Pseudomonadota</taxon>
        <taxon>Gammaproteobacteria</taxon>
        <taxon>SAR86 cluster</taxon>
    </lineage>
</organism>
<dbReference type="AlphaFoldDB" id="A0A838Y1W9"/>
<evidence type="ECO:0000313" key="2">
    <source>
        <dbReference type="EMBL" id="MBA4692877.1"/>
    </source>
</evidence>
<dbReference type="InterPro" id="IPR046336">
    <property type="entry name" value="Lon_prtase_N_sf"/>
</dbReference>
<dbReference type="Gene3D" id="2.30.130.40">
    <property type="entry name" value="LON domain-like"/>
    <property type="match status" value="1"/>
</dbReference>
<dbReference type="Pfam" id="PF02190">
    <property type="entry name" value="LON_substr_bdg"/>
    <property type="match status" value="1"/>
</dbReference>
<dbReference type="PANTHER" id="PTHR46732:SF8">
    <property type="entry name" value="ATP-DEPENDENT PROTEASE LA (LON) DOMAIN PROTEIN"/>
    <property type="match status" value="1"/>
</dbReference>
<gene>
    <name evidence="2" type="ORF">H2072_03935</name>
</gene>
<dbReference type="InterPro" id="IPR015947">
    <property type="entry name" value="PUA-like_sf"/>
</dbReference>
<feature type="domain" description="Lon N-terminal" evidence="1">
    <location>
        <begin position="9"/>
        <end position="195"/>
    </location>
</feature>
<reference evidence="2 3" key="1">
    <citation type="submission" date="2020-06" db="EMBL/GenBank/DDBJ databases">
        <title>Dysbiosis in marine aquaculture revealed through microbiome analysis: reverse ecology for environmental sustainability.</title>
        <authorList>
            <person name="Haro-Moreno J.M."/>
            <person name="Coutinho F.H."/>
            <person name="Zaragoza-Solas A."/>
            <person name="Picazo A."/>
            <person name="Almagro-Moreno S."/>
            <person name="Lopez-Perez M."/>
        </authorList>
    </citation>
    <scope>NUCLEOTIDE SEQUENCE [LARGE SCALE GENOMIC DNA]</scope>
    <source>
        <strain evidence="2">MCMED-G41</strain>
    </source>
</reference>
<dbReference type="SUPFAM" id="SSF88697">
    <property type="entry name" value="PUA domain-like"/>
    <property type="match status" value="1"/>
</dbReference>
<dbReference type="InterPro" id="IPR003111">
    <property type="entry name" value="Lon_prtase_N"/>
</dbReference>
<accession>A0A838Y1W9</accession>
<dbReference type="EMBL" id="JACETL010000051">
    <property type="protein sequence ID" value="MBA4692877.1"/>
    <property type="molecule type" value="Genomic_DNA"/>
</dbReference>
<evidence type="ECO:0000313" key="3">
    <source>
        <dbReference type="Proteomes" id="UP000551848"/>
    </source>
</evidence>
<evidence type="ECO:0000259" key="1">
    <source>
        <dbReference type="PROSITE" id="PS51787"/>
    </source>
</evidence>
<dbReference type="Proteomes" id="UP000551848">
    <property type="component" value="Unassembled WGS sequence"/>
</dbReference>
<dbReference type="PANTHER" id="PTHR46732">
    <property type="entry name" value="ATP-DEPENDENT PROTEASE LA (LON) DOMAIN PROTEIN"/>
    <property type="match status" value="1"/>
</dbReference>
<dbReference type="PROSITE" id="PS51787">
    <property type="entry name" value="LON_N"/>
    <property type="match status" value="1"/>
</dbReference>
<sequence length="199" mass="21732">MNSSKANKLPVFPLGLVVLPGTIQTLQIFEPRYLSMVKNCMKTDTGFVITLSTNNQSGESLMSQGTFVEIIDFNQLPNGLLGITVKGCQKVSIKSVEQLESGLHYACISPITEPTVDDQAVLAQFPELINVLSQLKEHPQVKSLPLEIDLLSAESVSYQLAGLIPITPIQKQSLLEAFDASQRMNMLAKIVNKISENSS</sequence>
<dbReference type="SMART" id="SM00464">
    <property type="entry name" value="LON"/>
    <property type="match status" value="1"/>
</dbReference>
<name>A0A838Y1W9_9GAMM</name>
<proteinExistence type="predicted"/>
<protein>
    <submittedName>
        <fullName evidence="2">LON peptidase substrate-binding domain-containing protein</fullName>
    </submittedName>
</protein>